<organism evidence="1">
    <name type="scientific">Billgrantia gudaonensis</name>
    <dbReference type="NCBI Taxonomy" id="376427"/>
    <lineage>
        <taxon>Bacteria</taxon>
        <taxon>Pseudomonadati</taxon>
        <taxon>Pseudomonadota</taxon>
        <taxon>Gammaproteobacteria</taxon>
        <taxon>Oceanospirillales</taxon>
        <taxon>Halomonadaceae</taxon>
        <taxon>Billgrantia</taxon>
    </lineage>
</organism>
<reference evidence="1" key="1">
    <citation type="submission" date="2018-12" db="EMBL/GenBank/DDBJ databases">
        <authorList>
            <person name="Jadhav K."/>
            <person name="Kushwaha B."/>
            <person name="Jadhav I."/>
        </authorList>
    </citation>
    <scope>NUCLEOTIDE SEQUENCE [LARGE SCALE GENOMIC DNA]</scope>
    <source>
        <strain evidence="1">SBS 10</strain>
    </source>
</reference>
<gene>
    <name evidence="1" type="ORF">DSL92_00285</name>
</gene>
<name>A0A432JLW2_9GAMM</name>
<dbReference type="AlphaFoldDB" id="A0A432JLW2"/>
<evidence type="ECO:0000313" key="1">
    <source>
        <dbReference type="EMBL" id="RUA23246.1"/>
    </source>
</evidence>
<proteinExistence type="predicted"/>
<dbReference type="EMBL" id="RXHI01000001">
    <property type="protein sequence ID" value="RUA23246.1"/>
    <property type="molecule type" value="Genomic_DNA"/>
</dbReference>
<accession>A0A432JLW2</accession>
<comment type="caution">
    <text evidence="1">The sequence shown here is derived from an EMBL/GenBank/DDBJ whole genome shotgun (WGS) entry which is preliminary data.</text>
</comment>
<protein>
    <submittedName>
        <fullName evidence="1">Uncharacterized protein</fullName>
    </submittedName>
</protein>
<sequence>MRPAPASRHLSPAGWPAARGTWPAAARLAGRTRGRCRRGHDELAARWPAIRPPDRPSPRTWRARISAIWSG</sequence>